<reference evidence="1" key="1">
    <citation type="submission" date="2022-10" db="EMBL/GenBank/DDBJ databases">
        <title>Hoeflea sp. J2-29, isolated from marine algae.</title>
        <authorList>
            <person name="Kristyanto S."/>
            <person name="Kim J.M."/>
            <person name="Jeon C.O."/>
        </authorList>
    </citation>
    <scope>NUCLEOTIDE SEQUENCE</scope>
    <source>
        <strain evidence="1">J2-29</strain>
    </source>
</reference>
<name>A0ABT3YAC5_9HYPH</name>
<accession>A0ABT3YAC5</accession>
<organism evidence="1 2">
    <name type="scientific">Hoeflea ulvae</name>
    <dbReference type="NCBI Taxonomy" id="2983764"/>
    <lineage>
        <taxon>Bacteria</taxon>
        <taxon>Pseudomonadati</taxon>
        <taxon>Pseudomonadota</taxon>
        <taxon>Alphaproteobacteria</taxon>
        <taxon>Hyphomicrobiales</taxon>
        <taxon>Rhizobiaceae</taxon>
        <taxon>Hoeflea</taxon>
    </lineage>
</organism>
<gene>
    <name evidence="1" type="ORF">OEG82_01230</name>
</gene>
<dbReference type="EMBL" id="JAOVZQ010000001">
    <property type="protein sequence ID" value="MCY0092672.1"/>
    <property type="molecule type" value="Genomic_DNA"/>
</dbReference>
<dbReference type="RefSeq" id="WP_267610643.1">
    <property type="nucleotide sequence ID" value="NZ_JAOVZQ010000001.1"/>
</dbReference>
<sequence length="74" mass="8440">MSDRKPASPDHLPWLGGLAKLCQFVLRPRSRRAAVPADQLDDWIRRDTGADVVMPRDLQAGFYRKIMQRGQPLP</sequence>
<keyword evidence="2" id="KW-1185">Reference proteome</keyword>
<evidence type="ECO:0000313" key="1">
    <source>
        <dbReference type="EMBL" id="MCY0092672.1"/>
    </source>
</evidence>
<comment type="caution">
    <text evidence="1">The sequence shown here is derived from an EMBL/GenBank/DDBJ whole genome shotgun (WGS) entry which is preliminary data.</text>
</comment>
<proteinExistence type="predicted"/>
<dbReference type="Proteomes" id="UP001081283">
    <property type="component" value="Unassembled WGS sequence"/>
</dbReference>
<evidence type="ECO:0000313" key="2">
    <source>
        <dbReference type="Proteomes" id="UP001081283"/>
    </source>
</evidence>
<protein>
    <submittedName>
        <fullName evidence="1">Uncharacterized protein</fullName>
    </submittedName>
</protein>